<evidence type="ECO:0000313" key="1">
    <source>
        <dbReference type="EMBL" id="TCV16563.1"/>
    </source>
</evidence>
<name>A0A4R3VZW3_9SPHI</name>
<dbReference type="EMBL" id="SMBZ01000012">
    <property type="protein sequence ID" value="TCV16563.1"/>
    <property type="molecule type" value="Genomic_DNA"/>
</dbReference>
<dbReference type="AlphaFoldDB" id="A0A4R3VZW3"/>
<sequence>MQTKTEFLIWDKIVNSAKQRFNYEEYLQYFSDSKIYDKIILHIIVGFASGESHNTISTNLHNELTHIGIHVYEHVVDEIISDKHVVFSAEIYAAYLTFSMLEDGDSEIEILGYVTDLLEKPKVY</sequence>
<proteinExistence type="predicted"/>
<gene>
    <name evidence="1" type="ORF">EDC17_101236</name>
</gene>
<protein>
    <submittedName>
        <fullName evidence="1">Uncharacterized protein</fullName>
    </submittedName>
</protein>
<dbReference type="RefSeq" id="WP_132777295.1">
    <property type="nucleotide sequence ID" value="NZ_SMBZ01000012.1"/>
</dbReference>
<reference evidence="1 2" key="1">
    <citation type="submission" date="2019-03" db="EMBL/GenBank/DDBJ databases">
        <title>Genomic Encyclopedia of Type Strains, Phase IV (KMG-IV): sequencing the most valuable type-strain genomes for metagenomic binning, comparative biology and taxonomic classification.</title>
        <authorList>
            <person name="Goeker M."/>
        </authorList>
    </citation>
    <scope>NUCLEOTIDE SEQUENCE [LARGE SCALE GENOMIC DNA]</scope>
    <source>
        <strain evidence="1 2">DSM 22362</strain>
    </source>
</reference>
<dbReference type="OrthoDB" id="708454at2"/>
<comment type="caution">
    <text evidence="1">The sequence shown here is derived from an EMBL/GenBank/DDBJ whole genome shotgun (WGS) entry which is preliminary data.</text>
</comment>
<organism evidence="1 2">
    <name type="scientific">Sphingobacterium alimentarium</name>
    <dbReference type="NCBI Taxonomy" id="797292"/>
    <lineage>
        <taxon>Bacteria</taxon>
        <taxon>Pseudomonadati</taxon>
        <taxon>Bacteroidota</taxon>
        <taxon>Sphingobacteriia</taxon>
        <taxon>Sphingobacteriales</taxon>
        <taxon>Sphingobacteriaceae</taxon>
        <taxon>Sphingobacterium</taxon>
    </lineage>
</organism>
<keyword evidence="2" id="KW-1185">Reference proteome</keyword>
<accession>A0A4R3VZW3</accession>
<evidence type="ECO:0000313" key="2">
    <source>
        <dbReference type="Proteomes" id="UP000295197"/>
    </source>
</evidence>
<dbReference type="Proteomes" id="UP000295197">
    <property type="component" value="Unassembled WGS sequence"/>
</dbReference>